<protein>
    <recommendedName>
        <fullName evidence="5">Putative phosphoenolpyruvate synthase regulatory protein</fullName>
        <shortName evidence="5">PEP synthase regulatory protein</shortName>
        <shortName evidence="5">PSRP</shortName>
        <ecNumber evidence="5">2.7.11.33</ecNumber>
        <ecNumber evidence="5">2.7.4.28</ecNumber>
    </recommendedName>
    <alternativeName>
        <fullName evidence="5">Pyruvate, water dikinase regulatory protein</fullName>
    </alternativeName>
</protein>
<keyword evidence="2 5" id="KW-0808">Transferase</keyword>
<dbReference type="EC" id="2.7.11.33" evidence="5"/>
<dbReference type="EC" id="2.7.4.28" evidence="5"/>
<comment type="similarity">
    <text evidence="5">Belongs to the pyruvate, phosphate/water dikinase regulatory protein family. PSRP subfamily.</text>
</comment>
<dbReference type="AlphaFoldDB" id="A0A1H6FCH6"/>
<comment type="function">
    <text evidence="5">Bifunctional serine/threonine kinase and phosphorylase involved in the regulation of the phosphoenolpyruvate synthase (PEPS) by catalyzing its phosphorylation/dephosphorylation.</text>
</comment>
<evidence type="ECO:0000256" key="3">
    <source>
        <dbReference type="ARBA" id="ARBA00022741"/>
    </source>
</evidence>
<comment type="catalytic activity">
    <reaction evidence="5">
        <text>[pyruvate, water dikinase]-phosphate + phosphate + H(+) = [pyruvate, water dikinase] + diphosphate</text>
        <dbReference type="Rhea" id="RHEA:48580"/>
        <dbReference type="Rhea" id="RHEA-COMP:11425"/>
        <dbReference type="Rhea" id="RHEA-COMP:11426"/>
        <dbReference type="ChEBI" id="CHEBI:15378"/>
        <dbReference type="ChEBI" id="CHEBI:33019"/>
        <dbReference type="ChEBI" id="CHEBI:43176"/>
        <dbReference type="ChEBI" id="CHEBI:43474"/>
        <dbReference type="ChEBI" id="CHEBI:68546"/>
        <dbReference type="EC" id="2.7.4.28"/>
    </reaction>
</comment>
<dbReference type="GO" id="GO:0004674">
    <property type="term" value="F:protein serine/threonine kinase activity"/>
    <property type="evidence" value="ECO:0007669"/>
    <property type="project" value="UniProtKB-UniRule"/>
</dbReference>
<dbReference type="HAMAP" id="MF_01062">
    <property type="entry name" value="PSRP"/>
    <property type="match status" value="1"/>
</dbReference>
<dbReference type="GO" id="GO:0016776">
    <property type="term" value="F:phosphotransferase activity, phosphate group as acceptor"/>
    <property type="evidence" value="ECO:0007669"/>
    <property type="project" value="UniProtKB-UniRule"/>
</dbReference>
<dbReference type="NCBIfam" id="NF003742">
    <property type="entry name" value="PRK05339.1"/>
    <property type="match status" value="1"/>
</dbReference>
<evidence type="ECO:0000256" key="2">
    <source>
        <dbReference type="ARBA" id="ARBA00022679"/>
    </source>
</evidence>
<dbReference type="PANTHER" id="PTHR31756">
    <property type="entry name" value="PYRUVATE, PHOSPHATE DIKINASE REGULATORY PROTEIN 1, CHLOROPLASTIC"/>
    <property type="match status" value="1"/>
</dbReference>
<dbReference type="Proteomes" id="UP000236724">
    <property type="component" value="Unassembled WGS sequence"/>
</dbReference>
<comment type="catalytic activity">
    <reaction evidence="5">
        <text>[pyruvate, water dikinase] + ADP = [pyruvate, water dikinase]-phosphate + AMP + H(+)</text>
        <dbReference type="Rhea" id="RHEA:46020"/>
        <dbReference type="Rhea" id="RHEA-COMP:11425"/>
        <dbReference type="Rhea" id="RHEA-COMP:11426"/>
        <dbReference type="ChEBI" id="CHEBI:15378"/>
        <dbReference type="ChEBI" id="CHEBI:43176"/>
        <dbReference type="ChEBI" id="CHEBI:68546"/>
        <dbReference type="ChEBI" id="CHEBI:456215"/>
        <dbReference type="ChEBI" id="CHEBI:456216"/>
        <dbReference type="EC" id="2.7.11.33"/>
    </reaction>
</comment>
<dbReference type="GO" id="GO:0043531">
    <property type="term" value="F:ADP binding"/>
    <property type="evidence" value="ECO:0007669"/>
    <property type="project" value="UniProtKB-UniRule"/>
</dbReference>
<dbReference type="InterPro" id="IPR005177">
    <property type="entry name" value="Kinase-pyrophosphorylase"/>
</dbReference>
<dbReference type="PANTHER" id="PTHR31756:SF3">
    <property type="entry name" value="PYRUVATE, PHOSPHATE DIKINASE REGULATORY PROTEIN 1, CHLOROPLASTIC"/>
    <property type="match status" value="1"/>
</dbReference>
<proteinExistence type="inferred from homology"/>
<evidence type="ECO:0000313" key="7">
    <source>
        <dbReference type="Proteomes" id="UP000236724"/>
    </source>
</evidence>
<keyword evidence="3 5" id="KW-0547">Nucleotide-binding</keyword>
<dbReference type="OrthoDB" id="9782201at2"/>
<evidence type="ECO:0000256" key="1">
    <source>
        <dbReference type="ARBA" id="ARBA00022527"/>
    </source>
</evidence>
<dbReference type="RefSeq" id="WP_103921389.1">
    <property type="nucleotide sequence ID" value="NZ_FMSV02000540.1"/>
</dbReference>
<keyword evidence="4 5" id="KW-0418">Kinase</keyword>
<keyword evidence="7" id="KW-1185">Reference proteome</keyword>
<gene>
    <name evidence="6" type="primary">ppsR</name>
    <name evidence="6" type="ORF">MBHS_03652</name>
</gene>
<dbReference type="InterPro" id="IPR026530">
    <property type="entry name" value="PSRP"/>
</dbReference>
<dbReference type="GO" id="GO:0005524">
    <property type="term" value="F:ATP binding"/>
    <property type="evidence" value="ECO:0007669"/>
    <property type="project" value="InterPro"/>
</dbReference>
<evidence type="ECO:0000256" key="4">
    <source>
        <dbReference type="ARBA" id="ARBA00022777"/>
    </source>
</evidence>
<accession>A0A1H6FCH6</accession>
<evidence type="ECO:0000256" key="5">
    <source>
        <dbReference type="HAMAP-Rule" id="MF_01062"/>
    </source>
</evidence>
<organism evidence="6 7">
    <name type="scientific">Candidatus Venteria ishoeyi</name>
    <dbReference type="NCBI Taxonomy" id="1899563"/>
    <lineage>
        <taxon>Bacteria</taxon>
        <taxon>Pseudomonadati</taxon>
        <taxon>Pseudomonadota</taxon>
        <taxon>Gammaproteobacteria</taxon>
        <taxon>Thiotrichales</taxon>
        <taxon>Thiotrichaceae</taxon>
        <taxon>Venteria</taxon>
    </lineage>
</organism>
<keyword evidence="6" id="KW-0670">Pyruvate</keyword>
<feature type="binding site" evidence="5">
    <location>
        <begin position="152"/>
        <end position="159"/>
    </location>
    <ligand>
        <name>ADP</name>
        <dbReference type="ChEBI" id="CHEBI:456216"/>
    </ligand>
</feature>
<sequence>MKRAAFFVSDRTAITAEMMGHSLLTQFESIEFEQINLPFIDSVEKAEQAVVQINAAAEHYACKPLLFITLIDRAVIKVIEQSEGMIFDLLNTFIHPLEQELGIHSAHAVGRSHGMRVYSTYKLRIDALNFSLANDDGNTLKHFPKADIILLGVSRSGKTPSCLFLALQYGILAANYPLVDDDLESSRLPEVLKPYRDKLFGLTIAPERLQQIRKERRPDSSYAEYQQCQYEVNAVEKIYRAQHIPFLDTSAVSIEEIATTILQTSGLERRLHG</sequence>
<reference evidence="6 7" key="1">
    <citation type="submission" date="2016-10" db="EMBL/GenBank/DDBJ databases">
        <authorList>
            <person name="de Groot N.N."/>
        </authorList>
    </citation>
    <scope>NUCLEOTIDE SEQUENCE [LARGE SCALE GENOMIC DNA]</scope>
    <source>
        <strain evidence="6">MBHS1</strain>
    </source>
</reference>
<evidence type="ECO:0000313" key="6">
    <source>
        <dbReference type="EMBL" id="SEH07767.1"/>
    </source>
</evidence>
<keyword evidence="1 5" id="KW-0723">Serine/threonine-protein kinase</keyword>
<name>A0A1H6FCH6_9GAMM</name>
<dbReference type="Pfam" id="PF03618">
    <property type="entry name" value="Kinase-PPPase"/>
    <property type="match status" value="1"/>
</dbReference>
<dbReference type="EMBL" id="FMSV02000540">
    <property type="protein sequence ID" value="SEH07767.1"/>
    <property type="molecule type" value="Genomic_DNA"/>
</dbReference>